<organism evidence="1 2">
    <name type="scientific">Candidatus Methanocrinis alkalitolerans</name>
    <dbReference type="NCBI Taxonomy" id="3033395"/>
    <lineage>
        <taxon>Archaea</taxon>
        <taxon>Methanobacteriati</taxon>
        <taxon>Methanobacteriota</taxon>
        <taxon>Stenosarchaea group</taxon>
        <taxon>Methanomicrobia</taxon>
        <taxon>Methanotrichales</taxon>
        <taxon>Methanotrichaceae</taxon>
        <taxon>Methanocrinis</taxon>
    </lineage>
</organism>
<dbReference type="EMBL" id="JARFPL010000009">
    <property type="protein sequence ID" value="MDF0592761.1"/>
    <property type="molecule type" value="Genomic_DNA"/>
</dbReference>
<accession>A0ABT5XDN2</accession>
<evidence type="ECO:0000313" key="2">
    <source>
        <dbReference type="Proteomes" id="UP001215956"/>
    </source>
</evidence>
<dbReference type="Proteomes" id="UP001215956">
    <property type="component" value="Unassembled WGS sequence"/>
</dbReference>
<comment type="caution">
    <text evidence="1">The sequence shown here is derived from an EMBL/GenBank/DDBJ whole genome shotgun (WGS) entry which is preliminary data.</text>
</comment>
<protein>
    <submittedName>
        <fullName evidence="1">Uncharacterized protein</fullName>
    </submittedName>
</protein>
<reference evidence="1 2" key="1">
    <citation type="submission" date="2023-03" db="EMBL/GenBank/DDBJ databases">
        <title>Whole genome sequencing of Methanotrichaceae archaeon M04Ac.</title>
        <authorList>
            <person name="Khomyakova M.A."/>
            <person name="Merkel A.Y."/>
            <person name="Slobodkin A.I."/>
        </authorList>
    </citation>
    <scope>NUCLEOTIDE SEQUENCE [LARGE SCALE GENOMIC DNA]</scope>
    <source>
        <strain evidence="1 2">M04Ac</strain>
    </source>
</reference>
<evidence type="ECO:0000313" key="1">
    <source>
        <dbReference type="EMBL" id="MDF0592761.1"/>
    </source>
</evidence>
<sequence length="41" mass="4563">MIDIIDRASISGLGHGWQMMDMDDDGYNGLEIRKRPVEGLG</sequence>
<keyword evidence="2" id="KW-1185">Reference proteome</keyword>
<name>A0ABT5XDN2_9EURY</name>
<dbReference type="RefSeq" id="WP_316968468.1">
    <property type="nucleotide sequence ID" value="NZ_JARFPL010000009.1"/>
</dbReference>
<gene>
    <name evidence="1" type="ORF">P0O24_04100</name>
</gene>
<proteinExistence type="predicted"/>